<dbReference type="Proteomes" id="UP000230750">
    <property type="component" value="Unassembled WGS sequence"/>
</dbReference>
<dbReference type="STRING" id="307972.A0A2G8LD09"/>
<sequence length="501" mass="54588">MAEFGSTFSIFLHHKSLAECDEISDHDFSNHAAIQQHRPQGPHHLTAVRPVADSFTRMEKAGMMGVGSASVTTAVRCAPSFPVRYLTANNPSYGQTSAVQSVSISWDMWGKKHVSNNPGATPTFIPPVEPKLQVCHSLEGHFYVEGETWYVDSCTICVCHNGHVLCSIQECPPLPCHSPVHTEGHCCGTCPDDNSDGSESGGLIPCVLPENQFFPSGASWKDDDCTSCQCNNGLISCFHQSCPPAECDKPVLRKGQCCASCIETPTVSVCEYADEIYMDGDTWYASTCVTCSCRDGSIYCSEAECPPLDCEGLILLEGACCPSCIEKDHKGTTGFGSAVTSKPQTSKSKPVRSNITPRIPDSEENEQTTKPPSLGNHPPAAFNDSSGSPILLILCILLSCIVILLLLLVLIKRKHRLLYNVNQKQMPIKQPEDPAVTIMSIKPKNTDVAKQSNHEPVRDSIRDSKVFKENLANKVNNVTSKLDGYEIKYSDKFAGNKIDQV</sequence>
<dbReference type="OrthoDB" id="5976811at2759"/>
<evidence type="ECO:0000256" key="1">
    <source>
        <dbReference type="SAM" id="MobiDB-lite"/>
    </source>
</evidence>
<gene>
    <name evidence="4" type="ORF">BSL78_04978</name>
</gene>
<dbReference type="Gene3D" id="6.20.200.20">
    <property type="match status" value="3"/>
</dbReference>
<dbReference type="SMART" id="SM00214">
    <property type="entry name" value="VWC"/>
    <property type="match status" value="3"/>
</dbReference>
<dbReference type="Pfam" id="PF00093">
    <property type="entry name" value="VWC"/>
    <property type="match status" value="2"/>
</dbReference>
<proteinExistence type="predicted"/>
<dbReference type="InterPro" id="IPR001007">
    <property type="entry name" value="VWF_dom"/>
</dbReference>
<evidence type="ECO:0000313" key="5">
    <source>
        <dbReference type="Proteomes" id="UP000230750"/>
    </source>
</evidence>
<dbReference type="AlphaFoldDB" id="A0A2G8LD09"/>
<keyword evidence="2" id="KW-0472">Membrane</keyword>
<dbReference type="PANTHER" id="PTHR46439:SF1">
    <property type="entry name" value="CYSTEINE-RICH MOTOR NEURON 1 PROTEIN"/>
    <property type="match status" value="1"/>
</dbReference>
<dbReference type="SUPFAM" id="SSF57603">
    <property type="entry name" value="FnI-like domain"/>
    <property type="match status" value="3"/>
</dbReference>
<evidence type="ECO:0000256" key="2">
    <source>
        <dbReference type="SAM" id="Phobius"/>
    </source>
</evidence>
<dbReference type="SMART" id="SM00215">
    <property type="entry name" value="VWC_out"/>
    <property type="match status" value="2"/>
</dbReference>
<feature type="transmembrane region" description="Helical" evidence="2">
    <location>
        <begin position="390"/>
        <end position="411"/>
    </location>
</feature>
<keyword evidence="2" id="KW-1133">Transmembrane helix</keyword>
<evidence type="ECO:0000313" key="4">
    <source>
        <dbReference type="EMBL" id="PIK58122.1"/>
    </source>
</evidence>
<dbReference type="InterPro" id="IPR052624">
    <property type="entry name" value="CRIM1"/>
</dbReference>
<feature type="domain" description="VWFC" evidence="3">
    <location>
        <begin position="204"/>
        <end position="262"/>
    </location>
</feature>
<feature type="region of interest" description="Disordered" evidence="1">
    <location>
        <begin position="335"/>
        <end position="380"/>
    </location>
</feature>
<evidence type="ECO:0000259" key="3">
    <source>
        <dbReference type="PROSITE" id="PS50184"/>
    </source>
</evidence>
<protein>
    <submittedName>
        <fullName evidence="4">Putative cysteine-rich motor neuron 1 protein isoform X2</fullName>
    </submittedName>
</protein>
<dbReference type="PROSITE" id="PS01208">
    <property type="entry name" value="VWFC_1"/>
    <property type="match status" value="3"/>
</dbReference>
<reference evidence="4 5" key="1">
    <citation type="journal article" date="2017" name="PLoS Biol.">
        <title>The sea cucumber genome provides insights into morphological evolution and visceral regeneration.</title>
        <authorList>
            <person name="Zhang X."/>
            <person name="Sun L."/>
            <person name="Yuan J."/>
            <person name="Sun Y."/>
            <person name="Gao Y."/>
            <person name="Zhang L."/>
            <person name="Li S."/>
            <person name="Dai H."/>
            <person name="Hamel J.F."/>
            <person name="Liu C."/>
            <person name="Yu Y."/>
            <person name="Liu S."/>
            <person name="Lin W."/>
            <person name="Guo K."/>
            <person name="Jin S."/>
            <person name="Xu P."/>
            <person name="Storey K.B."/>
            <person name="Huan P."/>
            <person name="Zhang T."/>
            <person name="Zhou Y."/>
            <person name="Zhang J."/>
            <person name="Lin C."/>
            <person name="Li X."/>
            <person name="Xing L."/>
            <person name="Huo D."/>
            <person name="Sun M."/>
            <person name="Wang L."/>
            <person name="Mercier A."/>
            <person name="Li F."/>
            <person name="Yang H."/>
            <person name="Xiang J."/>
        </authorList>
    </citation>
    <scope>NUCLEOTIDE SEQUENCE [LARGE SCALE GENOMIC DNA]</scope>
    <source>
        <strain evidence="4">Shaxun</strain>
        <tissue evidence="4">Muscle</tissue>
    </source>
</reference>
<dbReference type="Pfam" id="PF23334">
    <property type="entry name" value="VWC2L_2nd"/>
    <property type="match status" value="1"/>
</dbReference>
<name>A0A2G8LD09_STIJA</name>
<feature type="compositionally biased region" description="Polar residues" evidence="1">
    <location>
        <begin position="338"/>
        <end position="356"/>
    </location>
</feature>
<feature type="domain" description="VWFC" evidence="3">
    <location>
        <begin position="133"/>
        <end position="191"/>
    </location>
</feature>
<accession>A0A2G8LD09</accession>
<dbReference type="PANTHER" id="PTHR46439">
    <property type="entry name" value="CYSTEINE-RICH MOTOR NEURON 1 PROTEIN"/>
    <property type="match status" value="1"/>
</dbReference>
<keyword evidence="2" id="KW-0812">Transmembrane</keyword>
<dbReference type="PROSITE" id="PS50184">
    <property type="entry name" value="VWFC_2"/>
    <property type="match status" value="3"/>
</dbReference>
<comment type="caution">
    <text evidence="4">The sequence shown here is derived from an EMBL/GenBank/DDBJ whole genome shotgun (WGS) entry which is preliminary data.</text>
</comment>
<dbReference type="EMBL" id="MRZV01000122">
    <property type="protein sequence ID" value="PIK58122.1"/>
    <property type="molecule type" value="Genomic_DNA"/>
</dbReference>
<keyword evidence="5" id="KW-1185">Reference proteome</keyword>
<organism evidence="4 5">
    <name type="scientific">Stichopus japonicus</name>
    <name type="common">Sea cucumber</name>
    <dbReference type="NCBI Taxonomy" id="307972"/>
    <lineage>
        <taxon>Eukaryota</taxon>
        <taxon>Metazoa</taxon>
        <taxon>Echinodermata</taxon>
        <taxon>Eleutherozoa</taxon>
        <taxon>Echinozoa</taxon>
        <taxon>Holothuroidea</taxon>
        <taxon>Aspidochirotacea</taxon>
        <taxon>Aspidochirotida</taxon>
        <taxon>Stichopodidae</taxon>
        <taxon>Apostichopus</taxon>
    </lineage>
</organism>
<feature type="domain" description="VWFC" evidence="3">
    <location>
        <begin position="268"/>
        <end position="325"/>
    </location>
</feature>